<comment type="caution">
    <text evidence="1">The sequence shown here is derived from an EMBL/GenBank/DDBJ whole genome shotgun (WGS) entry which is preliminary data.</text>
</comment>
<dbReference type="EMBL" id="BGPR01007728">
    <property type="protein sequence ID" value="GBN29074.1"/>
    <property type="molecule type" value="Genomic_DNA"/>
</dbReference>
<dbReference type="InterPro" id="IPR012337">
    <property type="entry name" value="RNaseH-like_sf"/>
</dbReference>
<dbReference type="PANTHER" id="PTHR38681:SF1">
    <property type="entry name" value="RETROVIRUS-RELATED POL POLYPROTEIN FROM TRANSPOSON 412-LIKE PROTEIN"/>
    <property type="match status" value="1"/>
</dbReference>
<dbReference type="PANTHER" id="PTHR38681">
    <property type="entry name" value="RETROVIRUS-RELATED POL POLYPROTEIN FROM TRANSPOSON 412-LIKE PROTEIN-RELATED"/>
    <property type="match status" value="1"/>
</dbReference>
<protein>
    <recommendedName>
        <fullName evidence="3">Integrase catalytic domain-containing protein</fullName>
    </recommendedName>
</protein>
<gene>
    <name evidence="1" type="ORF">AVEN_211384_1</name>
</gene>
<name>A0A4Y2MRY9_ARAVE</name>
<evidence type="ECO:0008006" key="3">
    <source>
        <dbReference type="Google" id="ProtNLM"/>
    </source>
</evidence>
<accession>A0A4Y2MRY9</accession>
<dbReference type="GO" id="GO:0003676">
    <property type="term" value="F:nucleic acid binding"/>
    <property type="evidence" value="ECO:0007669"/>
    <property type="project" value="InterPro"/>
</dbReference>
<keyword evidence="2" id="KW-1185">Reference proteome</keyword>
<evidence type="ECO:0000313" key="1">
    <source>
        <dbReference type="EMBL" id="GBN29074.1"/>
    </source>
</evidence>
<dbReference type="Gene3D" id="3.30.420.10">
    <property type="entry name" value="Ribonuclease H-like superfamily/Ribonuclease H"/>
    <property type="match status" value="1"/>
</dbReference>
<dbReference type="InterPro" id="IPR036397">
    <property type="entry name" value="RNaseH_sf"/>
</dbReference>
<dbReference type="OrthoDB" id="6432425at2759"/>
<dbReference type="SUPFAM" id="SSF53098">
    <property type="entry name" value="Ribonuclease H-like"/>
    <property type="match status" value="1"/>
</dbReference>
<proteinExistence type="predicted"/>
<reference evidence="1 2" key="1">
    <citation type="journal article" date="2019" name="Sci. Rep.">
        <title>Orb-weaving spider Araneus ventricosus genome elucidates the spidroin gene catalogue.</title>
        <authorList>
            <person name="Kono N."/>
            <person name="Nakamura H."/>
            <person name="Ohtoshi R."/>
            <person name="Moran D.A.P."/>
            <person name="Shinohara A."/>
            <person name="Yoshida Y."/>
            <person name="Fujiwara M."/>
            <person name="Mori M."/>
            <person name="Tomita M."/>
            <person name="Arakawa K."/>
        </authorList>
    </citation>
    <scope>NUCLEOTIDE SEQUENCE [LARGE SCALE GENOMIC DNA]</scope>
</reference>
<dbReference type="Proteomes" id="UP000499080">
    <property type="component" value="Unassembled WGS sequence"/>
</dbReference>
<evidence type="ECO:0000313" key="2">
    <source>
        <dbReference type="Proteomes" id="UP000499080"/>
    </source>
</evidence>
<sequence>MFDITKIRTMPYHVMANGMVERMHRTLKQALMCHNNLSLTDTLHIALLRIRTAVKEDIQARAPKWFMEHHCAFLASSSIHH</sequence>
<organism evidence="1 2">
    <name type="scientific">Araneus ventricosus</name>
    <name type="common">Orbweaver spider</name>
    <name type="synonym">Epeira ventricosa</name>
    <dbReference type="NCBI Taxonomy" id="182803"/>
    <lineage>
        <taxon>Eukaryota</taxon>
        <taxon>Metazoa</taxon>
        <taxon>Ecdysozoa</taxon>
        <taxon>Arthropoda</taxon>
        <taxon>Chelicerata</taxon>
        <taxon>Arachnida</taxon>
        <taxon>Araneae</taxon>
        <taxon>Araneomorphae</taxon>
        <taxon>Entelegynae</taxon>
        <taxon>Araneoidea</taxon>
        <taxon>Araneidae</taxon>
        <taxon>Araneus</taxon>
    </lineage>
</organism>
<dbReference type="AlphaFoldDB" id="A0A4Y2MRY9"/>